<dbReference type="Proteomes" id="UP000652231">
    <property type="component" value="Unassembled WGS sequence"/>
</dbReference>
<dbReference type="RefSeq" id="WP_188438893.1">
    <property type="nucleotide sequence ID" value="NZ_BMGK01000001.1"/>
</dbReference>
<dbReference type="AlphaFoldDB" id="A0A8J2V5H7"/>
<reference evidence="1" key="1">
    <citation type="journal article" date="2014" name="Int. J. Syst. Evol. Microbiol.">
        <title>Complete genome sequence of Corynebacterium casei LMG S-19264T (=DSM 44701T), isolated from a smear-ripened cheese.</title>
        <authorList>
            <consortium name="US DOE Joint Genome Institute (JGI-PGF)"/>
            <person name="Walter F."/>
            <person name="Albersmeier A."/>
            <person name="Kalinowski J."/>
            <person name="Ruckert C."/>
        </authorList>
    </citation>
    <scope>NUCLEOTIDE SEQUENCE</scope>
    <source>
        <strain evidence="1">CGMCC 1.12924</strain>
    </source>
</reference>
<reference evidence="1" key="2">
    <citation type="submission" date="2020-09" db="EMBL/GenBank/DDBJ databases">
        <authorList>
            <person name="Sun Q."/>
            <person name="Zhou Y."/>
        </authorList>
    </citation>
    <scope>NUCLEOTIDE SEQUENCE</scope>
    <source>
        <strain evidence="1">CGMCC 1.12924</strain>
    </source>
</reference>
<organism evidence="1 2">
    <name type="scientific">Planktosalinus lacus</name>
    <dbReference type="NCBI Taxonomy" id="1526573"/>
    <lineage>
        <taxon>Bacteria</taxon>
        <taxon>Pseudomonadati</taxon>
        <taxon>Bacteroidota</taxon>
        <taxon>Flavobacteriia</taxon>
        <taxon>Flavobacteriales</taxon>
        <taxon>Flavobacteriaceae</taxon>
        <taxon>Planktosalinus</taxon>
    </lineage>
</organism>
<gene>
    <name evidence="1" type="ORF">GCM10011312_03770</name>
</gene>
<protein>
    <submittedName>
        <fullName evidence="1">Uncharacterized protein</fullName>
    </submittedName>
</protein>
<proteinExistence type="predicted"/>
<keyword evidence="2" id="KW-1185">Reference proteome</keyword>
<sequence>MNVTKSLSFKGFLFLIILSHFNLFSQVGIGTVNPDPASVLDVSSDSHGMLIPRMTTVQRDAITSPPEGLNIYNLTTNTTDIFSNGYWKSLAYEKTSNLVFVYSMDDLPEPTGNAITLDATKMYIFSGIVDISPNYIVMNGAGLRGVDPQKDGVMSTVGGAVLRSIDTGIFIQNLAVIPASGSTMAYEFSDATGTKFCNIFSGASVVEVGIPSLGVGSITGFKAVTIVKNYWNVTDGLKVGGNVGKFAATLNFITGISAGAGLEFSSDLVIDDIDLTSNYFVYSGQTGIKVNAGVTVDRARLTTNMFRDVVTPLTGVDSYSPGWSMQQNTNIPDSRAYSYIYFNNNTTSTDLTLVNNFYKIAGATTVINQQRFIAGNNKLTYTGKEPIVGRVTVIIGAKAPSNSVEFSIALAKNGVVIPVPAASMGAATNNQAFQITLNTEVDLVTNDYIEVFLRSNNAGAASLTVSDMQFSVTD</sequence>
<accession>A0A8J2V5H7</accession>
<dbReference type="EMBL" id="BMGK01000001">
    <property type="protein sequence ID" value="GGD82840.1"/>
    <property type="molecule type" value="Genomic_DNA"/>
</dbReference>
<name>A0A8J2V5H7_9FLAO</name>
<evidence type="ECO:0000313" key="1">
    <source>
        <dbReference type="EMBL" id="GGD82840.1"/>
    </source>
</evidence>
<comment type="caution">
    <text evidence="1">The sequence shown here is derived from an EMBL/GenBank/DDBJ whole genome shotgun (WGS) entry which is preliminary data.</text>
</comment>
<evidence type="ECO:0000313" key="2">
    <source>
        <dbReference type="Proteomes" id="UP000652231"/>
    </source>
</evidence>